<dbReference type="AlphaFoldDB" id="A0A7G1G1K8"/>
<reference evidence="1 2" key="1">
    <citation type="submission" date="2018-06" db="EMBL/GenBank/DDBJ databases">
        <title>Genome sequencing of Oceanotoga sp. sy52.</title>
        <authorList>
            <person name="Mori K."/>
        </authorList>
    </citation>
    <scope>NUCLEOTIDE SEQUENCE [LARGE SCALE GENOMIC DNA]</scope>
    <source>
        <strain evidence="2">sy52</strain>
    </source>
</reference>
<dbReference type="KEGG" id="ocy:OSSY52_02210"/>
<keyword evidence="2" id="KW-1185">Reference proteome</keyword>
<gene>
    <name evidence="1" type="ORF">OSSY52_02210</name>
</gene>
<protein>
    <submittedName>
        <fullName evidence="1">Uncharacterized protein</fullName>
    </submittedName>
</protein>
<dbReference type="Proteomes" id="UP000516361">
    <property type="component" value="Chromosome"/>
</dbReference>
<proteinExistence type="predicted"/>
<name>A0A7G1G1K8_9BACT</name>
<organism evidence="1 2">
    <name type="scientific">Tepiditoga spiralis</name>
    <dbReference type="NCBI Taxonomy" id="2108365"/>
    <lineage>
        <taxon>Bacteria</taxon>
        <taxon>Thermotogati</taxon>
        <taxon>Thermotogota</taxon>
        <taxon>Thermotogae</taxon>
        <taxon>Petrotogales</taxon>
        <taxon>Petrotogaceae</taxon>
        <taxon>Tepiditoga</taxon>
    </lineage>
</organism>
<evidence type="ECO:0000313" key="1">
    <source>
        <dbReference type="EMBL" id="BBE30080.1"/>
    </source>
</evidence>
<dbReference type="RefSeq" id="WP_190615212.1">
    <property type="nucleotide sequence ID" value="NZ_AP018712.1"/>
</dbReference>
<dbReference type="EMBL" id="AP018712">
    <property type="protein sequence ID" value="BBE30080.1"/>
    <property type="molecule type" value="Genomic_DNA"/>
</dbReference>
<sequence>MNEFCLKIFNIASQYGSYGRPFLNRFIFYNKINNGWDSLFKSFLFSWDNNFESSLLEINNGIKNCKSNTLYYLLLSKKISCLIRLNKFNESKKLYMILKKNLRNIPEFSRNIVFSTLLNCESILNINKNTRLWSKKYEEDFSTKLFVTIGNARKNIINNNFNEGWKNFQTAYELAKKIRHPVGLITVLNDYSWFLKDFDERKAKELSIELMYYYSYFFEDLTTWFGVYDTFFEVHKNDFYFLFWNFNELSFIFNLLSKEDKEKYKYFKLYEGKFKIKLSKYNNTKFLKDYLSQYFSNFFKASKLTNISYKRLKDLFNNKTKKIKGNTIQKFILGFKITPNTNAPFPILNEYLKLLIDKKFIESLNTFSKLNHTNKKMVFITTYVSILDKKNSNLKKLYNNLNTINTLNLDYDLKLFVINMINPNNILKGRIDLVYHFFKKFTIKKRKLFFENYLNLESKEKYVIDTFIRNYSRYDFNFSIKLKIFDELKEFTNKYKLKKTPTILSFWCFSKSSERRVLLNILKKL</sequence>
<accession>A0A7G1G1K8</accession>
<dbReference type="InParanoid" id="A0A7G1G1K8"/>
<evidence type="ECO:0000313" key="2">
    <source>
        <dbReference type="Proteomes" id="UP000516361"/>
    </source>
</evidence>